<evidence type="ECO:0000313" key="7">
    <source>
        <dbReference type="EMBL" id="CEM39868.1"/>
    </source>
</evidence>
<dbReference type="InterPro" id="IPR000719">
    <property type="entry name" value="Prot_kinase_dom"/>
</dbReference>
<feature type="compositionally biased region" description="Basic and acidic residues" evidence="4">
    <location>
        <begin position="548"/>
        <end position="559"/>
    </location>
</feature>
<keyword evidence="1 3" id="KW-0547">Nucleotide-binding</keyword>
<evidence type="ECO:0000256" key="3">
    <source>
        <dbReference type="PROSITE-ProRule" id="PRU10141"/>
    </source>
</evidence>
<organism evidence="7">
    <name type="scientific">Chromera velia CCMP2878</name>
    <dbReference type="NCBI Taxonomy" id="1169474"/>
    <lineage>
        <taxon>Eukaryota</taxon>
        <taxon>Sar</taxon>
        <taxon>Alveolata</taxon>
        <taxon>Colpodellida</taxon>
        <taxon>Chromeraceae</taxon>
        <taxon>Chromera</taxon>
    </lineage>
</organism>
<dbReference type="GO" id="GO:0004674">
    <property type="term" value="F:protein serine/threonine kinase activity"/>
    <property type="evidence" value="ECO:0007669"/>
    <property type="project" value="TreeGrafter"/>
</dbReference>
<feature type="compositionally biased region" description="Acidic residues" evidence="4">
    <location>
        <begin position="574"/>
        <end position="584"/>
    </location>
</feature>
<dbReference type="PANTHER" id="PTHR24361">
    <property type="entry name" value="MITOGEN-ACTIVATED KINASE KINASE KINASE"/>
    <property type="match status" value="1"/>
</dbReference>
<reference evidence="7" key="1">
    <citation type="submission" date="2014-11" db="EMBL/GenBank/DDBJ databases">
        <authorList>
            <person name="Otto D Thomas"/>
            <person name="Naeem Raeece"/>
        </authorList>
    </citation>
    <scope>NUCLEOTIDE SEQUENCE</scope>
</reference>
<proteinExistence type="predicted"/>
<dbReference type="PhylomeDB" id="A0A0G4H7M7"/>
<dbReference type="PANTHER" id="PTHR24361:SF613">
    <property type="entry name" value="NUCLEAR RECEPTOR-BINDING PROTEIN-RELATED"/>
    <property type="match status" value="1"/>
</dbReference>
<dbReference type="Gene3D" id="1.10.510.10">
    <property type="entry name" value="Transferase(Phosphotransferase) domain 1"/>
    <property type="match status" value="1"/>
</dbReference>
<feature type="chain" id="PRO_5005191032" description="Protein kinase domain-containing protein" evidence="5">
    <location>
        <begin position="21"/>
        <end position="584"/>
    </location>
</feature>
<feature type="region of interest" description="Disordered" evidence="4">
    <location>
        <begin position="539"/>
        <end position="584"/>
    </location>
</feature>
<dbReference type="SUPFAM" id="SSF56112">
    <property type="entry name" value="Protein kinase-like (PK-like)"/>
    <property type="match status" value="1"/>
</dbReference>
<evidence type="ECO:0000256" key="1">
    <source>
        <dbReference type="ARBA" id="ARBA00022741"/>
    </source>
</evidence>
<evidence type="ECO:0000256" key="4">
    <source>
        <dbReference type="SAM" id="MobiDB-lite"/>
    </source>
</evidence>
<feature type="region of interest" description="Disordered" evidence="4">
    <location>
        <begin position="357"/>
        <end position="383"/>
    </location>
</feature>
<dbReference type="AlphaFoldDB" id="A0A0G4H7M7"/>
<dbReference type="GO" id="GO:0005737">
    <property type="term" value="C:cytoplasm"/>
    <property type="evidence" value="ECO:0007669"/>
    <property type="project" value="TreeGrafter"/>
</dbReference>
<dbReference type="Pfam" id="PF00069">
    <property type="entry name" value="Pkinase"/>
    <property type="match status" value="1"/>
</dbReference>
<dbReference type="SMART" id="SM00220">
    <property type="entry name" value="S_TKc"/>
    <property type="match status" value="1"/>
</dbReference>
<feature type="domain" description="Protein kinase" evidence="6">
    <location>
        <begin position="48"/>
        <end position="325"/>
    </location>
</feature>
<dbReference type="EMBL" id="CDMZ01001961">
    <property type="protein sequence ID" value="CEM39868.1"/>
    <property type="molecule type" value="Genomic_DNA"/>
</dbReference>
<dbReference type="InterPro" id="IPR008271">
    <property type="entry name" value="Ser/Thr_kinase_AS"/>
</dbReference>
<keyword evidence="2 3" id="KW-0067">ATP-binding</keyword>
<dbReference type="InterPro" id="IPR017441">
    <property type="entry name" value="Protein_kinase_ATP_BS"/>
</dbReference>
<evidence type="ECO:0000256" key="2">
    <source>
        <dbReference type="ARBA" id="ARBA00022840"/>
    </source>
</evidence>
<keyword evidence="5" id="KW-0732">Signal</keyword>
<dbReference type="InterPro" id="IPR011009">
    <property type="entry name" value="Kinase-like_dom_sf"/>
</dbReference>
<dbReference type="GO" id="GO:0005524">
    <property type="term" value="F:ATP binding"/>
    <property type="evidence" value="ECO:0007669"/>
    <property type="project" value="UniProtKB-UniRule"/>
</dbReference>
<feature type="signal peptide" evidence="5">
    <location>
        <begin position="1"/>
        <end position="20"/>
    </location>
</feature>
<name>A0A0G4H7M7_9ALVE</name>
<dbReference type="PROSITE" id="PS50011">
    <property type="entry name" value="PROTEIN_KINASE_DOM"/>
    <property type="match status" value="1"/>
</dbReference>
<dbReference type="VEuPathDB" id="CryptoDB:Cvel_5841"/>
<sequence length="584" mass="65074">MRFLTFGAGVLATLCCAVSARQPLTLQRSRPIETHASLLEKAASGSKYEKKKKLGNGQFGHVWLVELKGTGRLYAMKQQDNTPAFKNEFKILKNFCSKKHPFVMRFKESIPCESLLGDRAAAGKKCLVLGLASNGEMGKKADKGASSETLYNWFLQSLAGLSYFHSNGYIHRDIKEANIFLDHKDRVLIGDVGLVIQATPQVQARELFGPIGDPVYTSPEQFQMRQYSYPVDVYALGYTFYKLCTGSYPFRWGGNPMMYAQQVIGSPIPKRSFTYCQGWGGTSGDSVARKVVMSMLKKQQNSRPTAESLLIKFGTTPAKVTCEYLKRCPELGYFGSDAGTEADMADMIKQAQEVIAPPRKGSDPKKAEKKRPAAVATKRTKHQPKVAVDEFKKVITSPTRQAQRTDATRMRDQDRMDQLVKARNFYGVVPQQFRAFQPQQSPAHFGFQPMGVPAMHGGWGMPVHHAPMGMPMQRGFFSFLEESEGSSTGGKKVTNPAPSEDWQFLYDWFAARNAPSAEEQKEDDELEGDLPEDVKATILADLEDAPDRDELPYDWKSELSEDDIAALMNTPLGPDEDEDEAESV</sequence>
<protein>
    <recommendedName>
        <fullName evidence="6">Protein kinase domain-containing protein</fullName>
    </recommendedName>
</protein>
<dbReference type="PROSITE" id="PS00108">
    <property type="entry name" value="PROTEIN_KINASE_ST"/>
    <property type="match status" value="1"/>
</dbReference>
<dbReference type="InterPro" id="IPR053235">
    <property type="entry name" value="Ser_Thr_kinase"/>
</dbReference>
<dbReference type="PROSITE" id="PS00107">
    <property type="entry name" value="PROTEIN_KINASE_ATP"/>
    <property type="match status" value="1"/>
</dbReference>
<gene>
    <name evidence="7" type="ORF">Cvel_5841</name>
</gene>
<accession>A0A0G4H7M7</accession>
<feature type="binding site" evidence="3">
    <location>
        <position position="77"/>
    </location>
    <ligand>
        <name>ATP</name>
        <dbReference type="ChEBI" id="CHEBI:30616"/>
    </ligand>
</feature>
<evidence type="ECO:0000259" key="6">
    <source>
        <dbReference type="PROSITE" id="PS50011"/>
    </source>
</evidence>
<evidence type="ECO:0000256" key="5">
    <source>
        <dbReference type="SAM" id="SignalP"/>
    </source>
</evidence>